<evidence type="ECO:0000256" key="1">
    <source>
        <dbReference type="SAM" id="MobiDB-lite"/>
    </source>
</evidence>
<name>A0ABS0J4P1_9BACT</name>
<dbReference type="Pfam" id="PF03853">
    <property type="entry name" value="YjeF_N"/>
    <property type="match status" value="1"/>
</dbReference>
<reference evidence="3 4" key="1">
    <citation type="submission" date="2019-08" db="EMBL/GenBank/DDBJ databases">
        <authorList>
            <person name="Luo N."/>
        </authorList>
    </citation>
    <scope>NUCLEOTIDE SEQUENCE [LARGE SCALE GENOMIC DNA]</scope>
    <source>
        <strain evidence="3 4">NCIMB 9442</strain>
    </source>
</reference>
<feature type="region of interest" description="Disordered" evidence="1">
    <location>
        <begin position="60"/>
        <end position="83"/>
    </location>
</feature>
<dbReference type="Proteomes" id="UP001194469">
    <property type="component" value="Unassembled WGS sequence"/>
</dbReference>
<sequence>MTPTDNAARWHLPYIALPAPEEMAAWDRAASTDFGLREEILMENASREALHVLREELSTSVASTSANNGAPGTPGTPLPQRPTPLPFTFTGLRVLLFMGGGNNGGDAAALARHLHDAGAEVLVLHTRPLGGYRGAAGYHVRLAKRCGVPFRPAGA</sequence>
<organism evidence="3 4">
    <name type="scientific">Nitratidesulfovibrio oxamicus</name>
    <dbReference type="NCBI Taxonomy" id="32016"/>
    <lineage>
        <taxon>Bacteria</taxon>
        <taxon>Pseudomonadati</taxon>
        <taxon>Thermodesulfobacteriota</taxon>
        <taxon>Desulfovibrionia</taxon>
        <taxon>Desulfovibrionales</taxon>
        <taxon>Desulfovibrionaceae</taxon>
        <taxon>Nitratidesulfovibrio</taxon>
    </lineage>
</organism>
<feature type="compositionally biased region" description="Pro residues" evidence="1">
    <location>
        <begin position="74"/>
        <end position="83"/>
    </location>
</feature>
<evidence type="ECO:0000313" key="3">
    <source>
        <dbReference type="EMBL" id="MBG3876733.1"/>
    </source>
</evidence>
<dbReference type="SUPFAM" id="SSF64153">
    <property type="entry name" value="YjeF N-terminal domain-like"/>
    <property type="match status" value="1"/>
</dbReference>
<protein>
    <submittedName>
        <fullName evidence="3">Bifunctional ADP-dependent NAD(P)H-hydrate dehydratase/NAD(P)H-hydrate epimerase</fullName>
    </submittedName>
</protein>
<dbReference type="PROSITE" id="PS51385">
    <property type="entry name" value="YJEF_N"/>
    <property type="match status" value="1"/>
</dbReference>
<comment type="caution">
    <text evidence="3">The sequence shown here is derived from an EMBL/GenBank/DDBJ whole genome shotgun (WGS) entry which is preliminary data.</text>
</comment>
<proteinExistence type="predicted"/>
<feature type="domain" description="YjeF N-terminal" evidence="2">
    <location>
        <begin position="23"/>
        <end position="155"/>
    </location>
</feature>
<dbReference type="EMBL" id="VRYY01000155">
    <property type="protein sequence ID" value="MBG3876733.1"/>
    <property type="molecule type" value="Genomic_DNA"/>
</dbReference>
<dbReference type="RefSeq" id="WP_231038934.1">
    <property type="nucleotide sequence ID" value="NZ_VRYY01000155.1"/>
</dbReference>
<gene>
    <name evidence="3" type="ORF">FVW20_06750</name>
</gene>
<evidence type="ECO:0000259" key="2">
    <source>
        <dbReference type="PROSITE" id="PS51385"/>
    </source>
</evidence>
<feature type="compositionally biased region" description="Polar residues" evidence="1">
    <location>
        <begin position="60"/>
        <end position="70"/>
    </location>
</feature>
<keyword evidence="4" id="KW-1185">Reference proteome</keyword>
<dbReference type="InterPro" id="IPR036652">
    <property type="entry name" value="YjeF_N_dom_sf"/>
</dbReference>
<dbReference type="InterPro" id="IPR004443">
    <property type="entry name" value="YjeF_N_dom"/>
</dbReference>
<dbReference type="Gene3D" id="3.40.50.10260">
    <property type="entry name" value="YjeF N-terminal domain"/>
    <property type="match status" value="1"/>
</dbReference>
<feature type="non-terminal residue" evidence="3">
    <location>
        <position position="155"/>
    </location>
</feature>
<accession>A0ABS0J4P1</accession>
<evidence type="ECO:0000313" key="4">
    <source>
        <dbReference type="Proteomes" id="UP001194469"/>
    </source>
</evidence>